<dbReference type="GO" id="GO:0009897">
    <property type="term" value="C:external side of plasma membrane"/>
    <property type="evidence" value="ECO:0007669"/>
    <property type="project" value="TreeGrafter"/>
</dbReference>
<dbReference type="PANTHER" id="PTHR11481:SF64">
    <property type="entry name" value="FC RECEPTOR-LIKE PROTEIN 4"/>
    <property type="match status" value="1"/>
</dbReference>
<feature type="region of interest" description="Disordered" evidence="3">
    <location>
        <begin position="354"/>
        <end position="378"/>
    </location>
</feature>
<evidence type="ECO:0000256" key="1">
    <source>
        <dbReference type="ARBA" id="ARBA00022729"/>
    </source>
</evidence>
<dbReference type="GO" id="GO:0004888">
    <property type="term" value="F:transmembrane signaling receptor activity"/>
    <property type="evidence" value="ECO:0007669"/>
    <property type="project" value="TreeGrafter"/>
</dbReference>
<dbReference type="InterPro" id="IPR013783">
    <property type="entry name" value="Ig-like_fold"/>
</dbReference>
<accession>A0A8P4KQJ8</accession>
<dbReference type="Proteomes" id="UP000694389">
    <property type="component" value="Unassembled WGS sequence"/>
</dbReference>
<reference evidence="7" key="1">
    <citation type="submission" date="2025-08" db="UniProtKB">
        <authorList>
            <consortium name="Ensembl"/>
        </authorList>
    </citation>
    <scope>IDENTIFICATION</scope>
</reference>
<feature type="chain" id="PRO_5035734701" description="Ig-like domain-containing protein" evidence="5">
    <location>
        <begin position="24"/>
        <end position="421"/>
    </location>
</feature>
<keyword evidence="8" id="KW-1185">Reference proteome</keyword>
<evidence type="ECO:0000256" key="4">
    <source>
        <dbReference type="SAM" id="Phobius"/>
    </source>
</evidence>
<keyword evidence="4" id="KW-1133">Transmembrane helix</keyword>
<feature type="domain" description="Ig-like" evidence="6">
    <location>
        <begin position="115"/>
        <end position="197"/>
    </location>
</feature>
<evidence type="ECO:0000256" key="5">
    <source>
        <dbReference type="SAM" id="SignalP"/>
    </source>
</evidence>
<dbReference type="PROSITE" id="PS50835">
    <property type="entry name" value="IG_LIKE"/>
    <property type="match status" value="1"/>
</dbReference>
<organism evidence="7 8">
    <name type="scientific">Dicentrarchus labrax</name>
    <name type="common">European seabass</name>
    <name type="synonym">Morone labrax</name>
    <dbReference type="NCBI Taxonomy" id="13489"/>
    <lineage>
        <taxon>Eukaryota</taxon>
        <taxon>Metazoa</taxon>
        <taxon>Chordata</taxon>
        <taxon>Craniata</taxon>
        <taxon>Vertebrata</taxon>
        <taxon>Euteleostomi</taxon>
        <taxon>Actinopterygii</taxon>
        <taxon>Neopterygii</taxon>
        <taxon>Teleostei</taxon>
        <taxon>Neoteleostei</taxon>
        <taxon>Acanthomorphata</taxon>
        <taxon>Eupercaria</taxon>
        <taxon>Moronidae</taxon>
        <taxon>Dicentrarchus</taxon>
    </lineage>
</organism>
<dbReference type="PANTHER" id="PTHR11481">
    <property type="entry name" value="IMMUNOGLOBULIN FC RECEPTOR"/>
    <property type="match status" value="1"/>
</dbReference>
<feature type="transmembrane region" description="Helical" evidence="4">
    <location>
        <begin position="314"/>
        <end position="338"/>
    </location>
</feature>
<reference evidence="7" key="2">
    <citation type="submission" date="2025-09" db="UniProtKB">
        <authorList>
            <consortium name="Ensembl"/>
        </authorList>
    </citation>
    <scope>IDENTIFICATION</scope>
</reference>
<proteinExistence type="predicted"/>
<dbReference type="Ensembl" id="ENSDLAT00005085235.1">
    <property type="protein sequence ID" value="ENSDLAP00005082904.1"/>
    <property type="gene ID" value="ENSDLAG00005032042.1"/>
</dbReference>
<dbReference type="InterPro" id="IPR050488">
    <property type="entry name" value="Ig_Fc_receptor"/>
</dbReference>
<dbReference type="SUPFAM" id="SSF48726">
    <property type="entry name" value="Immunoglobulin"/>
    <property type="match status" value="2"/>
</dbReference>
<keyword evidence="1 5" id="KW-0732">Signal</keyword>
<keyword evidence="4" id="KW-0812">Transmembrane</keyword>
<evidence type="ECO:0000259" key="6">
    <source>
        <dbReference type="PROSITE" id="PS50835"/>
    </source>
</evidence>
<protein>
    <recommendedName>
        <fullName evidence="6">Ig-like domain-containing protein</fullName>
    </recommendedName>
</protein>
<dbReference type="InterPro" id="IPR036179">
    <property type="entry name" value="Ig-like_dom_sf"/>
</dbReference>
<name>A0A8P4KQJ8_DICLA</name>
<sequence length="421" mass="47108">MGHTWLCVLGLFSLNTLFHGGQAEDAVLTLKPNWPTLFTEESVTFTCDIREVTDDGWSYTFSRNGQQLDSCSTNKSCSFKIMKNCSGEYHCTGHHLSTNVSKKSNNVTLNVSDKPRPVLTVSPLWLSPGDSVTLKLNCSVEDSSAGWRFNWFKSVPKLLNNSFSYKYEPRSGYSNWTKEDFYIVHEWKHTAGYKCRARRGDPVYYTAYSKNTFVWSKNVHSLSVKVSPDGGPQYLSDSVSLSCEGNSTQWRVMRFTKAGHLSNCSEWGSMNGSTCKILKPTNKAAVYWCESGSGQFSNAVNMTVQRPPQESSSFLMPLIVGLLCGILLIILLLLLCYCIKSKDSYFSRCTQSQRTNQGSVPDQVVETQPKEHSSHLHGADESHDVTYSLIQLKNINKGQSSPAAKEETVYSEVQLRTSFGP</sequence>
<feature type="compositionally biased region" description="Basic and acidic residues" evidence="3">
    <location>
        <begin position="368"/>
        <end position="378"/>
    </location>
</feature>
<evidence type="ECO:0000256" key="2">
    <source>
        <dbReference type="ARBA" id="ARBA00023157"/>
    </source>
</evidence>
<dbReference type="InterPro" id="IPR007110">
    <property type="entry name" value="Ig-like_dom"/>
</dbReference>
<evidence type="ECO:0000313" key="7">
    <source>
        <dbReference type="Ensembl" id="ENSDLAP00005082904.1"/>
    </source>
</evidence>
<keyword evidence="4" id="KW-0472">Membrane</keyword>
<evidence type="ECO:0000313" key="8">
    <source>
        <dbReference type="Proteomes" id="UP000694389"/>
    </source>
</evidence>
<dbReference type="GeneTree" id="ENSGT01120000272156"/>
<dbReference type="GO" id="GO:0007166">
    <property type="term" value="P:cell surface receptor signaling pathway"/>
    <property type="evidence" value="ECO:0007669"/>
    <property type="project" value="TreeGrafter"/>
</dbReference>
<evidence type="ECO:0000256" key="3">
    <source>
        <dbReference type="SAM" id="MobiDB-lite"/>
    </source>
</evidence>
<keyword evidence="2" id="KW-1015">Disulfide bond</keyword>
<dbReference type="GO" id="GO:0006955">
    <property type="term" value="P:immune response"/>
    <property type="evidence" value="ECO:0007669"/>
    <property type="project" value="TreeGrafter"/>
</dbReference>
<feature type="signal peptide" evidence="5">
    <location>
        <begin position="1"/>
        <end position="23"/>
    </location>
</feature>
<dbReference type="Gene3D" id="2.60.40.10">
    <property type="entry name" value="Immunoglobulins"/>
    <property type="match status" value="3"/>
</dbReference>
<dbReference type="AlphaFoldDB" id="A0A8P4KQJ8"/>